<dbReference type="Gene3D" id="3.30.2010.20">
    <property type="match status" value="1"/>
</dbReference>
<dbReference type="EMBL" id="CP024915">
    <property type="protein sequence ID" value="AUZ89096.1"/>
    <property type="molecule type" value="Genomic_DNA"/>
</dbReference>
<protein>
    <recommendedName>
        <fullName evidence="4">Metallopeptidase family protein</fullName>
    </recommendedName>
</protein>
<dbReference type="InterPro" id="IPR038555">
    <property type="entry name" value="Zincin_1_sf"/>
</dbReference>
<organism evidence="2 3">
    <name type="scientific">Arthrobacter agilis</name>
    <dbReference type="NCBI Taxonomy" id="37921"/>
    <lineage>
        <taxon>Bacteria</taxon>
        <taxon>Bacillati</taxon>
        <taxon>Actinomycetota</taxon>
        <taxon>Actinomycetes</taxon>
        <taxon>Micrococcales</taxon>
        <taxon>Micrococcaceae</taxon>
        <taxon>Arthrobacter</taxon>
    </lineage>
</organism>
<dbReference type="SUPFAM" id="SSF55486">
    <property type="entry name" value="Metalloproteases ('zincins'), catalytic domain"/>
    <property type="match status" value="1"/>
</dbReference>
<evidence type="ECO:0000313" key="2">
    <source>
        <dbReference type="EMBL" id="AUZ89096.1"/>
    </source>
</evidence>
<dbReference type="Proteomes" id="UP000239187">
    <property type="component" value="Chromosome"/>
</dbReference>
<evidence type="ECO:0008006" key="4">
    <source>
        <dbReference type="Google" id="ProtNLM"/>
    </source>
</evidence>
<dbReference type="AlphaFoldDB" id="A0A2L0UIL5"/>
<reference evidence="2 3" key="1">
    <citation type="submission" date="2017-11" db="EMBL/GenBank/DDBJ databases">
        <title>Draft genome of Arthrobacter agilis strain UMCV2, a plant growth-promoting rhizobacterium and biocontrol capacity of phytopathogenic fungi.</title>
        <authorList>
            <person name="Martinez-Camara R."/>
            <person name="Santoyo G."/>
            <person name="Moreno-Hagelsieb G."/>
            <person name="Valencia-Cantero E."/>
        </authorList>
    </citation>
    <scope>NUCLEOTIDE SEQUENCE [LARGE SCALE GENOMIC DNA]</scope>
    <source>
        <strain evidence="2 3">UMCV2</strain>
    </source>
</reference>
<proteinExistence type="predicted"/>
<dbReference type="InterPro" id="IPR010428">
    <property type="entry name" value="Zincin_1"/>
</dbReference>
<accession>A0A2L0UIL5</accession>
<gene>
    <name evidence="2" type="ORF">CVO76_16740</name>
</gene>
<dbReference type="RefSeq" id="WP_133082017.1">
    <property type="nucleotide sequence ID" value="NZ_CP024915.1"/>
</dbReference>
<dbReference type="Pfam" id="PF06262">
    <property type="entry name" value="Zincin_1"/>
    <property type="match status" value="1"/>
</dbReference>
<dbReference type="CDD" id="cd12954">
    <property type="entry name" value="MMP_TTHA0227_like_1"/>
    <property type="match status" value="1"/>
</dbReference>
<sequence>MQDASTFSVELTDPTSSEGRPARSFYERRRNRRGRGMRGEVLPQHLPGSRSRSEQFDDWVMESAQRLERLWGERIQDLQIVVQEIPDGLEDMTPETLRGLLGSCSPAAPGRPAVITIYRHPILMAARALMPVNELIHDVVVEQTAELMGLAPEAVDPAYGRSQA</sequence>
<evidence type="ECO:0000256" key="1">
    <source>
        <dbReference type="SAM" id="MobiDB-lite"/>
    </source>
</evidence>
<feature type="region of interest" description="Disordered" evidence="1">
    <location>
        <begin position="1"/>
        <end position="54"/>
    </location>
</feature>
<evidence type="ECO:0000313" key="3">
    <source>
        <dbReference type="Proteomes" id="UP000239187"/>
    </source>
</evidence>
<name>A0A2L0UIL5_9MICC</name>
<feature type="compositionally biased region" description="Polar residues" evidence="1">
    <location>
        <begin position="1"/>
        <end position="18"/>
    </location>
</feature>